<dbReference type="PANTHER" id="PTHR36766:SF45">
    <property type="entry name" value="NB-ARC DOMAIN-CONTAINING PROTEIN"/>
    <property type="match status" value="1"/>
</dbReference>
<dbReference type="GO" id="GO:0005524">
    <property type="term" value="F:ATP binding"/>
    <property type="evidence" value="ECO:0007669"/>
    <property type="project" value="UniProtKB-KW"/>
</dbReference>
<keyword evidence="10" id="KW-1185">Reference proteome</keyword>
<evidence type="ECO:0000259" key="8">
    <source>
        <dbReference type="Pfam" id="PF25019"/>
    </source>
</evidence>
<dbReference type="Proteomes" id="UP001085076">
    <property type="component" value="Miscellaneous, Linkage group lg01"/>
</dbReference>
<dbReference type="Pfam" id="PF25019">
    <property type="entry name" value="LRR_R13L1-DRL21"/>
    <property type="match status" value="1"/>
</dbReference>
<name>A0A9D5HU07_9LILI</name>
<keyword evidence="6" id="KW-0067">ATP-binding</keyword>
<dbReference type="EMBL" id="JAGGNH010000001">
    <property type="protein sequence ID" value="KAJ0988067.1"/>
    <property type="molecule type" value="Genomic_DNA"/>
</dbReference>
<evidence type="ECO:0000256" key="4">
    <source>
        <dbReference type="ARBA" id="ARBA00022741"/>
    </source>
</evidence>
<comment type="caution">
    <text evidence="9">The sequence shown here is derived from an EMBL/GenBank/DDBJ whole genome shotgun (WGS) entry which is preliminary data.</text>
</comment>
<comment type="similarity">
    <text evidence="1">Belongs to the disease resistance NB-LRR family.</text>
</comment>
<feature type="domain" description="Disease resistance N-terminal" evidence="7">
    <location>
        <begin position="9"/>
        <end position="86"/>
    </location>
</feature>
<evidence type="ECO:0000256" key="6">
    <source>
        <dbReference type="ARBA" id="ARBA00022840"/>
    </source>
</evidence>
<accession>A0A9D5HU07</accession>
<evidence type="ECO:0000256" key="2">
    <source>
        <dbReference type="ARBA" id="ARBA00022614"/>
    </source>
</evidence>
<feature type="domain" description="R13L1/DRL21-like LRR repeat region" evidence="8">
    <location>
        <begin position="147"/>
        <end position="236"/>
    </location>
</feature>
<dbReference type="AlphaFoldDB" id="A0A9D5HU07"/>
<reference evidence="9" key="2">
    <citation type="journal article" date="2022" name="Hortic Res">
        <title>The genome of Dioscorea zingiberensis sheds light on the biosynthesis, origin and evolution of the medicinally important diosgenin saponins.</title>
        <authorList>
            <person name="Li Y."/>
            <person name="Tan C."/>
            <person name="Li Z."/>
            <person name="Guo J."/>
            <person name="Li S."/>
            <person name="Chen X."/>
            <person name="Wang C."/>
            <person name="Dai X."/>
            <person name="Yang H."/>
            <person name="Song W."/>
            <person name="Hou L."/>
            <person name="Xu J."/>
            <person name="Tong Z."/>
            <person name="Xu A."/>
            <person name="Yuan X."/>
            <person name="Wang W."/>
            <person name="Yang Q."/>
            <person name="Chen L."/>
            <person name="Sun Z."/>
            <person name="Wang K."/>
            <person name="Pan B."/>
            <person name="Chen J."/>
            <person name="Bao Y."/>
            <person name="Liu F."/>
            <person name="Qi X."/>
            <person name="Gang D.R."/>
            <person name="Wen J."/>
            <person name="Li J."/>
        </authorList>
    </citation>
    <scope>NUCLEOTIDE SEQUENCE</scope>
    <source>
        <strain evidence="9">Dzin_1.0</strain>
    </source>
</reference>
<evidence type="ECO:0000256" key="5">
    <source>
        <dbReference type="ARBA" id="ARBA00022821"/>
    </source>
</evidence>
<evidence type="ECO:0000259" key="7">
    <source>
        <dbReference type="Pfam" id="PF18052"/>
    </source>
</evidence>
<sequence>MAAEGGAAVSAFLQVLCEDLRAIIATSKLSLVVNDELGRLLKTFHEIPPTTVEAAEDQALKSKLLRAWLRELKEVAYDAADLLDHLDDLQAPDQLNNDVMEEEVIPRCHLCCIFHSCCTLGSSSTLQHPADETVLMISALRKRVKKLMRKHSKEVLHLQPPIRRDIESNGAVLQGLRPNPNIKELTIRYNHGPKIPIWLEDGSLINLETLEIFEASIYWDLSLLGQLKSLKKLEARSFLKLPHFDRWKEEDDSQRFPCLQKLYLTSCTSLKESTYLPLTLEVMQLSHIGWRTLPRLQQNRNHTSSSSLTSLYISDCYRLTTLQVGLLEHRNQYQLQALHDLVIMDCSELSYLPDHGFSALVSLKTLRIENCRKLRYRPVENGSALLPSSLLDFKLIKCGALTNDSFFMGMGKLHSLASMEIQDDRLRVDDDHSPEETIFTSLPCELLQHFKSIKELEIACCESLEILGLQALLSLKCLKIYSCKNLVACSSSASSPPILLEYLVIENSPLQMLSGELLRSLTNLQELKIMRCHELESFPNAMNEDLHCLASLERLYIDQCHELRSLPHELATIPSLEELIITSCRSIESLPENGLPASLVMLIIRECPYLKKSCTKEGEDWSKISHVFYIEVDGRNVNEAISSKSASFKEEEGEE</sequence>
<keyword evidence="4" id="KW-0547">Nucleotide-binding</keyword>
<proteinExistence type="inferred from homology"/>
<keyword evidence="2" id="KW-0433">Leucine-rich repeat</keyword>
<dbReference type="InterPro" id="IPR041118">
    <property type="entry name" value="Rx_N"/>
</dbReference>
<dbReference type="OrthoDB" id="694382at2759"/>
<gene>
    <name evidence="9" type="ORF">J5N97_006423</name>
</gene>
<dbReference type="Gene3D" id="3.80.10.10">
    <property type="entry name" value="Ribonuclease Inhibitor"/>
    <property type="match status" value="3"/>
</dbReference>
<dbReference type="InterPro" id="IPR032675">
    <property type="entry name" value="LRR_dom_sf"/>
</dbReference>
<evidence type="ECO:0000256" key="1">
    <source>
        <dbReference type="ARBA" id="ARBA00008894"/>
    </source>
</evidence>
<reference evidence="9" key="1">
    <citation type="submission" date="2021-03" db="EMBL/GenBank/DDBJ databases">
        <authorList>
            <person name="Li Z."/>
            <person name="Yang C."/>
        </authorList>
    </citation>
    <scope>NUCLEOTIDE SEQUENCE</scope>
    <source>
        <strain evidence="9">Dzin_1.0</strain>
        <tissue evidence="9">Leaf</tissue>
    </source>
</reference>
<dbReference type="InterPro" id="IPR056789">
    <property type="entry name" value="LRR_R13L1-DRL21"/>
</dbReference>
<keyword evidence="5" id="KW-0611">Plant defense</keyword>
<evidence type="ECO:0000313" key="9">
    <source>
        <dbReference type="EMBL" id="KAJ0988067.1"/>
    </source>
</evidence>
<dbReference type="Pfam" id="PF18052">
    <property type="entry name" value="Rx_N"/>
    <property type="match status" value="1"/>
</dbReference>
<dbReference type="SUPFAM" id="SSF52058">
    <property type="entry name" value="L domain-like"/>
    <property type="match status" value="1"/>
</dbReference>
<evidence type="ECO:0008006" key="11">
    <source>
        <dbReference type="Google" id="ProtNLM"/>
    </source>
</evidence>
<protein>
    <recommendedName>
        <fullName evidence="11">Rx N-terminal domain-containing protein</fullName>
    </recommendedName>
</protein>
<dbReference type="Gene3D" id="1.20.5.4130">
    <property type="match status" value="1"/>
</dbReference>
<dbReference type="GO" id="GO:0006952">
    <property type="term" value="P:defense response"/>
    <property type="evidence" value="ECO:0007669"/>
    <property type="project" value="UniProtKB-KW"/>
</dbReference>
<evidence type="ECO:0000313" key="10">
    <source>
        <dbReference type="Proteomes" id="UP001085076"/>
    </source>
</evidence>
<organism evidence="9 10">
    <name type="scientific">Dioscorea zingiberensis</name>
    <dbReference type="NCBI Taxonomy" id="325984"/>
    <lineage>
        <taxon>Eukaryota</taxon>
        <taxon>Viridiplantae</taxon>
        <taxon>Streptophyta</taxon>
        <taxon>Embryophyta</taxon>
        <taxon>Tracheophyta</taxon>
        <taxon>Spermatophyta</taxon>
        <taxon>Magnoliopsida</taxon>
        <taxon>Liliopsida</taxon>
        <taxon>Dioscoreales</taxon>
        <taxon>Dioscoreaceae</taxon>
        <taxon>Dioscorea</taxon>
    </lineage>
</organism>
<evidence type="ECO:0000256" key="3">
    <source>
        <dbReference type="ARBA" id="ARBA00022737"/>
    </source>
</evidence>
<dbReference type="PANTHER" id="PTHR36766">
    <property type="entry name" value="PLANT BROAD-SPECTRUM MILDEW RESISTANCE PROTEIN RPW8"/>
    <property type="match status" value="1"/>
</dbReference>
<keyword evidence="3" id="KW-0677">Repeat</keyword>